<dbReference type="EMBL" id="KQ971404">
    <property type="protein sequence ID" value="EFA13510.1"/>
    <property type="molecule type" value="Genomic_DNA"/>
</dbReference>
<dbReference type="AlphaFoldDB" id="D7GXN1"/>
<evidence type="ECO:0000313" key="1">
    <source>
        <dbReference type="EMBL" id="EFA13510.1"/>
    </source>
</evidence>
<gene>
    <name evidence="1" type="primary">AUGUSTUS-3.0.2_06995</name>
    <name evidence="1" type="ORF">TcasGA2_TC006995</name>
</gene>
<dbReference type="HOGENOM" id="CLU_2761083_0_0_1"/>
<organism evidence="1 2">
    <name type="scientific">Tribolium castaneum</name>
    <name type="common">Red flour beetle</name>
    <dbReference type="NCBI Taxonomy" id="7070"/>
    <lineage>
        <taxon>Eukaryota</taxon>
        <taxon>Metazoa</taxon>
        <taxon>Ecdysozoa</taxon>
        <taxon>Arthropoda</taxon>
        <taxon>Hexapoda</taxon>
        <taxon>Insecta</taxon>
        <taxon>Pterygota</taxon>
        <taxon>Neoptera</taxon>
        <taxon>Endopterygota</taxon>
        <taxon>Coleoptera</taxon>
        <taxon>Polyphaga</taxon>
        <taxon>Cucujiformia</taxon>
        <taxon>Tenebrionidae</taxon>
        <taxon>Tenebrionidae incertae sedis</taxon>
        <taxon>Tribolium</taxon>
    </lineage>
</organism>
<dbReference type="InParanoid" id="D7GXN1"/>
<keyword evidence="2" id="KW-1185">Reference proteome</keyword>
<proteinExistence type="predicted"/>
<dbReference type="Proteomes" id="UP000007266">
    <property type="component" value="Unassembled WGS sequence"/>
</dbReference>
<reference evidence="1 2" key="1">
    <citation type="journal article" date="2008" name="Nature">
        <title>The genome of the model beetle and pest Tribolium castaneum.</title>
        <authorList>
            <consortium name="Tribolium Genome Sequencing Consortium"/>
            <person name="Richards S."/>
            <person name="Gibbs R.A."/>
            <person name="Weinstock G.M."/>
            <person name="Brown S.J."/>
            <person name="Denell R."/>
            <person name="Beeman R.W."/>
            <person name="Gibbs R."/>
            <person name="Beeman R.W."/>
            <person name="Brown S.J."/>
            <person name="Bucher G."/>
            <person name="Friedrich M."/>
            <person name="Grimmelikhuijzen C.J."/>
            <person name="Klingler M."/>
            <person name="Lorenzen M."/>
            <person name="Richards S."/>
            <person name="Roth S."/>
            <person name="Schroder R."/>
            <person name="Tautz D."/>
            <person name="Zdobnov E.M."/>
            <person name="Muzny D."/>
            <person name="Gibbs R.A."/>
            <person name="Weinstock G.M."/>
            <person name="Attaway T."/>
            <person name="Bell S."/>
            <person name="Buhay C.J."/>
            <person name="Chandrabose M.N."/>
            <person name="Chavez D."/>
            <person name="Clerk-Blankenburg K.P."/>
            <person name="Cree A."/>
            <person name="Dao M."/>
            <person name="Davis C."/>
            <person name="Chacko J."/>
            <person name="Dinh H."/>
            <person name="Dugan-Rocha S."/>
            <person name="Fowler G."/>
            <person name="Garner T.T."/>
            <person name="Garnes J."/>
            <person name="Gnirke A."/>
            <person name="Hawes A."/>
            <person name="Hernandez J."/>
            <person name="Hines S."/>
            <person name="Holder M."/>
            <person name="Hume J."/>
            <person name="Jhangiani S.N."/>
            <person name="Joshi V."/>
            <person name="Khan Z.M."/>
            <person name="Jackson L."/>
            <person name="Kovar C."/>
            <person name="Kowis A."/>
            <person name="Lee S."/>
            <person name="Lewis L.R."/>
            <person name="Margolis J."/>
            <person name="Morgan M."/>
            <person name="Nazareth L.V."/>
            <person name="Nguyen N."/>
            <person name="Okwuonu G."/>
            <person name="Parker D."/>
            <person name="Richards S."/>
            <person name="Ruiz S.J."/>
            <person name="Santibanez J."/>
            <person name="Savard J."/>
            <person name="Scherer S.E."/>
            <person name="Schneider B."/>
            <person name="Sodergren E."/>
            <person name="Tautz D."/>
            <person name="Vattahil S."/>
            <person name="Villasana D."/>
            <person name="White C.S."/>
            <person name="Wright R."/>
            <person name="Park Y."/>
            <person name="Beeman R.W."/>
            <person name="Lord J."/>
            <person name="Oppert B."/>
            <person name="Lorenzen M."/>
            <person name="Brown S."/>
            <person name="Wang L."/>
            <person name="Savard J."/>
            <person name="Tautz D."/>
            <person name="Richards S."/>
            <person name="Weinstock G."/>
            <person name="Gibbs R.A."/>
            <person name="Liu Y."/>
            <person name="Worley K."/>
            <person name="Weinstock G."/>
            <person name="Elsik C.G."/>
            <person name="Reese J.T."/>
            <person name="Elhaik E."/>
            <person name="Landan G."/>
            <person name="Graur D."/>
            <person name="Arensburger P."/>
            <person name="Atkinson P."/>
            <person name="Beeman R.W."/>
            <person name="Beidler J."/>
            <person name="Brown S.J."/>
            <person name="Demuth J.P."/>
            <person name="Drury D.W."/>
            <person name="Du Y.Z."/>
            <person name="Fujiwara H."/>
            <person name="Lorenzen M."/>
            <person name="Maselli V."/>
            <person name="Osanai M."/>
            <person name="Park Y."/>
            <person name="Robertson H.M."/>
            <person name="Tu Z."/>
            <person name="Wang J.J."/>
            <person name="Wang S."/>
            <person name="Richards S."/>
            <person name="Song H."/>
            <person name="Zhang L."/>
            <person name="Sodergren E."/>
            <person name="Werner D."/>
            <person name="Stanke M."/>
            <person name="Morgenstern B."/>
            <person name="Solovyev V."/>
            <person name="Kosarev P."/>
            <person name="Brown G."/>
            <person name="Chen H.C."/>
            <person name="Ermolaeva O."/>
            <person name="Hlavina W."/>
            <person name="Kapustin Y."/>
            <person name="Kiryutin B."/>
            <person name="Kitts P."/>
            <person name="Maglott D."/>
            <person name="Pruitt K."/>
            <person name="Sapojnikov V."/>
            <person name="Souvorov A."/>
            <person name="Mackey A.J."/>
            <person name="Waterhouse R.M."/>
            <person name="Wyder S."/>
            <person name="Zdobnov E.M."/>
            <person name="Zdobnov E.M."/>
            <person name="Wyder S."/>
            <person name="Kriventseva E.V."/>
            <person name="Kadowaki T."/>
            <person name="Bork P."/>
            <person name="Aranda M."/>
            <person name="Bao R."/>
            <person name="Beermann A."/>
            <person name="Berns N."/>
            <person name="Bolognesi R."/>
            <person name="Bonneton F."/>
            <person name="Bopp D."/>
            <person name="Brown S.J."/>
            <person name="Bucher G."/>
            <person name="Butts T."/>
            <person name="Chaumot A."/>
            <person name="Denell R.E."/>
            <person name="Ferrier D.E."/>
            <person name="Friedrich M."/>
            <person name="Gordon C.M."/>
            <person name="Jindra M."/>
            <person name="Klingler M."/>
            <person name="Lan Q."/>
            <person name="Lattorff H.M."/>
            <person name="Laudet V."/>
            <person name="von Levetsow C."/>
            <person name="Liu Z."/>
            <person name="Lutz R."/>
            <person name="Lynch J.A."/>
            <person name="da Fonseca R.N."/>
            <person name="Posnien N."/>
            <person name="Reuter R."/>
            <person name="Roth S."/>
            <person name="Savard J."/>
            <person name="Schinko J.B."/>
            <person name="Schmitt C."/>
            <person name="Schoppmeier M."/>
            <person name="Schroder R."/>
            <person name="Shippy T.D."/>
            <person name="Simonnet F."/>
            <person name="Marques-Souza H."/>
            <person name="Tautz D."/>
            <person name="Tomoyasu Y."/>
            <person name="Trauner J."/>
            <person name="Van der Zee M."/>
            <person name="Vervoort M."/>
            <person name="Wittkopp N."/>
            <person name="Wimmer E.A."/>
            <person name="Yang X."/>
            <person name="Jones A.K."/>
            <person name="Sattelle D.B."/>
            <person name="Ebert P.R."/>
            <person name="Nelson D."/>
            <person name="Scott J.G."/>
            <person name="Beeman R.W."/>
            <person name="Muthukrishnan S."/>
            <person name="Kramer K.J."/>
            <person name="Arakane Y."/>
            <person name="Beeman R.W."/>
            <person name="Zhu Q."/>
            <person name="Hogenkamp D."/>
            <person name="Dixit R."/>
            <person name="Oppert B."/>
            <person name="Jiang H."/>
            <person name="Zou Z."/>
            <person name="Marshall J."/>
            <person name="Elpidina E."/>
            <person name="Vinokurov K."/>
            <person name="Oppert C."/>
            <person name="Zou Z."/>
            <person name="Evans J."/>
            <person name="Lu Z."/>
            <person name="Zhao P."/>
            <person name="Sumathipala N."/>
            <person name="Altincicek B."/>
            <person name="Vilcinskas A."/>
            <person name="Williams M."/>
            <person name="Hultmark D."/>
            <person name="Hetru C."/>
            <person name="Jiang H."/>
            <person name="Grimmelikhuijzen C.J."/>
            <person name="Hauser F."/>
            <person name="Cazzamali G."/>
            <person name="Williamson M."/>
            <person name="Park Y."/>
            <person name="Li B."/>
            <person name="Tanaka Y."/>
            <person name="Predel R."/>
            <person name="Neupert S."/>
            <person name="Schachtner J."/>
            <person name="Verleyen P."/>
            <person name="Raible F."/>
            <person name="Bork P."/>
            <person name="Friedrich M."/>
            <person name="Walden K.K."/>
            <person name="Robertson H.M."/>
            <person name="Angeli S."/>
            <person name="Foret S."/>
            <person name="Bucher G."/>
            <person name="Schuetz S."/>
            <person name="Maleszka R."/>
            <person name="Wimmer E.A."/>
            <person name="Beeman R.W."/>
            <person name="Lorenzen M."/>
            <person name="Tomoyasu Y."/>
            <person name="Miller S.C."/>
            <person name="Grossmann D."/>
            <person name="Bucher G."/>
        </authorList>
    </citation>
    <scope>NUCLEOTIDE SEQUENCE [LARGE SCALE GENOMIC DNA]</scope>
    <source>
        <strain evidence="1 2">Georgia GA2</strain>
    </source>
</reference>
<dbReference type="PhylomeDB" id="D7GXN1"/>
<protein>
    <submittedName>
        <fullName evidence="1">Uncharacterized protein</fullName>
    </submittedName>
</protein>
<accession>D7GXN1</accession>
<reference evidence="1 2" key="2">
    <citation type="journal article" date="2010" name="Nucleic Acids Res.">
        <title>BeetleBase in 2010: revisions to provide comprehensive genomic information for Tribolium castaneum.</title>
        <authorList>
            <person name="Kim H.S."/>
            <person name="Murphy T."/>
            <person name="Xia J."/>
            <person name="Caragea D."/>
            <person name="Park Y."/>
            <person name="Beeman R.W."/>
            <person name="Lorenzen M.D."/>
            <person name="Butcher S."/>
            <person name="Manak J.R."/>
            <person name="Brown S.J."/>
        </authorList>
    </citation>
    <scope>NUCLEOTIDE SEQUENCE [LARGE SCALE GENOMIC DNA]</scope>
    <source>
        <strain evidence="1 2">Georgia GA2</strain>
    </source>
</reference>
<name>D7GXN1_TRICA</name>
<sequence>MVLHLNQRKNRRQAAQFIVSDGLRTKDFFGGKEEMALPNLTKLRKTRASWGLARTELPTILFAGAYEDSA</sequence>
<evidence type="ECO:0000313" key="2">
    <source>
        <dbReference type="Proteomes" id="UP000007266"/>
    </source>
</evidence>